<dbReference type="Gene3D" id="6.10.250.330">
    <property type="match status" value="1"/>
</dbReference>
<evidence type="ECO:0000256" key="2">
    <source>
        <dbReference type="RuleBase" id="RU362080"/>
    </source>
</evidence>
<dbReference type="AlphaFoldDB" id="A0A0G3X8R9"/>
<dbReference type="Gene3D" id="3.40.1620.10">
    <property type="entry name" value="YefM-like domain"/>
    <property type="match status" value="1"/>
</dbReference>
<name>A0A0G3X8R9_9SPHN</name>
<dbReference type="InterPro" id="IPR006442">
    <property type="entry name" value="Antitoxin_Phd/YefM"/>
</dbReference>
<evidence type="ECO:0000313" key="4">
    <source>
        <dbReference type="Proteomes" id="UP000037643"/>
    </source>
</evidence>
<dbReference type="PATRIC" id="fig|543877.4.peg.690"/>
<gene>
    <name evidence="3" type="ORF">AM2010_685</name>
</gene>
<dbReference type="STRING" id="543877.AM2010_685"/>
<dbReference type="OrthoDB" id="9802003at2"/>
<comment type="similarity">
    <text evidence="1 2">Belongs to the phD/YefM antitoxin family.</text>
</comment>
<dbReference type="InterPro" id="IPR036165">
    <property type="entry name" value="YefM-like_sf"/>
</dbReference>
<protein>
    <recommendedName>
        <fullName evidence="2">Antitoxin</fullName>
    </recommendedName>
</protein>
<accession>A0A0G3X8R9</accession>
<proteinExistence type="inferred from homology"/>
<dbReference type="Pfam" id="PF02604">
    <property type="entry name" value="PhdYeFM_antitox"/>
    <property type="match status" value="1"/>
</dbReference>
<dbReference type="SUPFAM" id="SSF143120">
    <property type="entry name" value="YefM-like"/>
    <property type="match status" value="1"/>
</dbReference>
<dbReference type="EMBL" id="CP011805">
    <property type="protein sequence ID" value="AKM06768.1"/>
    <property type="molecule type" value="Genomic_DNA"/>
</dbReference>
<dbReference type="PANTHER" id="PTHR33713:SF6">
    <property type="entry name" value="ANTITOXIN YEFM"/>
    <property type="match status" value="1"/>
</dbReference>
<organism evidence="3 4">
    <name type="scientific">Pelagerythrobacter marensis</name>
    <dbReference type="NCBI Taxonomy" id="543877"/>
    <lineage>
        <taxon>Bacteria</taxon>
        <taxon>Pseudomonadati</taxon>
        <taxon>Pseudomonadota</taxon>
        <taxon>Alphaproteobacteria</taxon>
        <taxon>Sphingomonadales</taxon>
        <taxon>Erythrobacteraceae</taxon>
        <taxon>Pelagerythrobacter</taxon>
    </lineage>
</organism>
<evidence type="ECO:0000256" key="1">
    <source>
        <dbReference type="ARBA" id="ARBA00009981"/>
    </source>
</evidence>
<reference evidence="3 4" key="1">
    <citation type="submission" date="2015-06" db="EMBL/GenBank/DDBJ databases">
        <authorList>
            <person name="Kim K.M."/>
        </authorList>
    </citation>
    <scope>NUCLEOTIDE SEQUENCE [LARGE SCALE GENOMIC DNA]</scope>
    <source>
        <strain evidence="3 4">KCTC 22370</strain>
    </source>
</reference>
<dbReference type="KEGG" id="amx:AM2010_685"/>
<dbReference type="PANTHER" id="PTHR33713">
    <property type="entry name" value="ANTITOXIN YAFN-RELATED"/>
    <property type="match status" value="1"/>
</dbReference>
<evidence type="ECO:0000313" key="3">
    <source>
        <dbReference type="EMBL" id="AKM06768.1"/>
    </source>
</evidence>
<dbReference type="Proteomes" id="UP000037643">
    <property type="component" value="Chromosome"/>
</dbReference>
<dbReference type="InterPro" id="IPR051405">
    <property type="entry name" value="phD/YefM_antitoxin"/>
</dbReference>
<sequence>MDVMTYSDARKNLKSVMDKVVDHRSEVVVTRRNGEAVVMVSLSEWNSIVETEHLMASPKNARRLRESIAELDQDEGGEHDLVHP</sequence>
<dbReference type="NCBIfam" id="TIGR01552">
    <property type="entry name" value="phd_fam"/>
    <property type="match status" value="1"/>
</dbReference>
<comment type="function">
    <text evidence="2">Antitoxin component of a type II toxin-antitoxin (TA) system.</text>
</comment>
<keyword evidence="4" id="KW-1185">Reference proteome</keyword>